<comment type="caution">
    <text evidence="1">The sequence shown here is derived from an EMBL/GenBank/DDBJ whole genome shotgun (WGS) entry which is preliminary data.</text>
</comment>
<gene>
    <name evidence="1" type="ORF">CHCC16736_1871</name>
</gene>
<dbReference type="AlphaFoldDB" id="A0A8B5YIT7"/>
<name>A0A8B5YIT7_BACLI</name>
<evidence type="ECO:0000313" key="1">
    <source>
        <dbReference type="EMBL" id="TWL34091.1"/>
    </source>
</evidence>
<sequence>MFISPCFSVWAPAAAGLPESFYILLEEQKKKAGARPFFNYLFNCALAASAS</sequence>
<reference evidence="1 2" key="1">
    <citation type="submission" date="2019-06" db="EMBL/GenBank/DDBJ databases">
        <title>Genome sequence analysis of &gt;100 Bacillus licheniformis strains suggests intrinsic resistance to this species.</title>
        <authorList>
            <person name="Wels M."/>
            <person name="Siezen R.J."/>
            <person name="Johansen E."/>
            <person name="Stuer-Lauridsen B."/>
            <person name="Bjerre K."/>
            <person name="Nielsen B.K.K."/>
        </authorList>
    </citation>
    <scope>NUCLEOTIDE SEQUENCE [LARGE SCALE GENOMIC DNA]</scope>
    <source>
        <strain evidence="1 2">BAC-16736</strain>
    </source>
</reference>
<proteinExistence type="predicted"/>
<dbReference type="EMBL" id="NILC01000001">
    <property type="protein sequence ID" value="TWL34091.1"/>
    <property type="molecule type" value="Genomic_DNA"/>
</dbReference>
<organism evidence="1 2">
    <name type="scientific">Bacillus licheniformis</name>
    <dbReference type="NCBI Taxonomy" id="1402"/>
    <lineage>
        <taxon>Bacteria</taxon>
        <taxon>Bacillati</taxon>
        <taxon>Bacillota</taxon>
        <taxon>Bacilli</taxon>
        <taxon>Bacillales</taxon>
        <taxon>Bacillaceae</taxon>
        <taxon>Bacillus</taxon>
    </lineage>
</organism>
<evidence type="ECO:0000313" key="2">
    <source>
        <dbReference type="Proteomes" id="UP000435910"/>
    </source>
</evidence>
<protein>
    <submittedName>
        <fullName evidence="1">Uncharacterized protein</fullName>
    </submittedName>
</protein>
<accession>A0A8B5YIT7</accession>
<dbReference type="Proteomes" id="UP000435910">
    <property type="component" value="Unassembled WGS sequence"/>
</dbReference>